<sequence>MDASQRSSGALLDRAGADVAQLLRQFENIIALAPVEGAHRNTTAVEAYQMEVATAALVRAAEDILALTRSLKEAWLFGQLDTVGESKAEARTEECAKGVVKGLERLMEGKERLGRGA</sequence>
<evidence type="ECO:0000313" key="6">
    <source>
        <dbReference type="EMBL" id="SLM37635.1"/>
    </source>
</evidence>
<dbReference type="AlphaFoldDB" id="A0A1W5D3K2"/>
<protein>
    <submittedName>
        <fullName evidence="6">Mediator complex, subunit Med22</fullName>
    </submittedName>
</protein>
<dbReference type="EMBL" id="FWEW01001785">
    <property type="protein sequence ID" value="SLM37635.1"/>
    <property type="molecule type" value="Genomic_DNA"/>
</dbReference>
<keyword evidence="7" id="KW-1185">Reference proteome</keyword>
<comment type="subcellular location">
    <subcellularLocation>
        <location evidence="1">Nucleus</location>
    </subcellularLocation>
</comment>
<dbReference type="InterPro" id="IPR009332">
    <property type="entry name" value="Med22"/>
</dbReference>
<evidence type="ECO:0000256" key="3">
    <source>
        <dbReference type="ARBA" id="ARBA00023015"/>
    </source>
</evidence>
<evidence type="ECO:0000313" key="7">
    <source>
        <dbReference type="Proteomes" id="UP000192927"/>
    </source>
</evidence>
<keyword evidence="3" id="KW-0805">Transcription regulation</keyword>
<keyword evidence="5" id="KW-0539">Nucleus</keyword>
<reference evidence="7" key="1">
    <citation type="submission" date="2017-03" db="EMBL/GenBank/DDBJ databases">
        <authorList>
            <person name="Sharma R."/>
            <person name="Thines M."/>
        </authorList>
    </citation>
    <scope>NUCLEOTIDE SEQUENCE [LARGE SCALE GENOMIC DNA]</scope>
</reference>
<keyword evidence="4" id="KW-0804">Transcription</keyword>
<dbReference type="GO" id="GO:0003712">
    <property type="term" value="F:transcription coregulator activity"/>
    <property type="evidence" value="ECO:0007669"/>
    <property type="project" value="InterPro"/>
</dbReference>
<name>A0A1W5D3K2_9LECA</name>
<evidence type="ECO:0000256" key="5">
    <source>
        <dbReference type="ARBA" id="ARBA00023242"/>
    </source>
</evidence>
<accession>A0A1W5D3K2</accession>
<proteinExistence type="inferred from homology"/>
<dbReference type="Gene3D" id="6.10.280.160">
    <property type="entry name" value="Mediator of RNA polymerase II transcription subunit 22"/>
    <property type="match status" value="1"/>
</dbReference>
<comment type="similarity">
    <text evidence="2">Belongs to the Mediator complex subunit 22 family.</text>
</comment>
<evidence type="ECO:0000256" key="2">
    <source>
        <dbReference type="ARBA" id="ARBA00005942"/>
    </source>
</evidence>
<dbReference type="GO" id="GO:0006357">
    <property type="term" value="P:regulation of transcription by RNA polymerase II"/>
    <property type="evidence" value="ECO:0007669"/>
    <property type="project" value="InterPro"/>
</dbReference>
<dbReference type="Proteomes" id="UP000192927">
    <property type="component" value="Unassembled WGS sequence"/>
</dbReference>
<evidence type="ECO:0000256" key="4">
    <source>
        <dbReference type="ARBA" id="ARBA00023163"/>
    </source>
</evidence>
<dbReference type="Pfam" id="PF06179">
    <property type="entry name" value="Med22"/>
    <property type="match status" value="1"/>
</dbReference>
<dbReference type="PANTHER" id="PTHR12434">
    <property type="entry name" value="MEDIATOR OF RNA POLYMERASE II TRANSCRIPTION SUBUNIT 22"/>
    <property type="match status" value="1"/>
</dbReference>
<dbReference type="GO" id="GO:0016592">
    <property type="term" value="C:mediator complex"/>
    <property type="evidence" value="ECO:0007669"/>
    <property type="project" value="InterPro"/>
</dbReference>
<evidence type="ECO:0000256" key="1">
    <source>
        <dbReference type="ARBA" id="ARBA00004123"/>
    </source>
</evidence>
<dbReference type="PANTHER" id="PTHR12434:SF6">
    <property type="entry name" value="MEDIATOR OF RNA POLYMERASE II TRANSCRIPTION SUBUNIT 22"/>
    <property type="match status" value="1"/>
</dbReference>
<organism evidence="6 7">
    <name type="scientific">Lasallia pustulata</name>
    <dbReference type="NCBI Taxonomy" id="136370"/>
    <lineage>
        <taxon>Eukaryota</taxon>
        <taxon>Fungi</taxon>
        <taxon>Dikarya</taxon>
        <taxon>Ascomycota</taxon>
        <taxon>Pezizomycotina</taxon>
        <taxon>Lecanoromycetes</taxon>
        <taxon>OSLEUM clade</taxon>
        <taxon>Umbilicariomycetidae</taxon>
        <taxon>Umbilicariales</taxon>
        <taxon>Umbilicariaceae</taxon>
        <taxon>Lasallia</taxon>
    </lineage>
</organism>